<name>A0A5E4Z8G9_9BURK</name>
<sequence>MNSIVTMTEIEQAINFWLKVNPTGYDYAICEQAAALGDHYGQMIYEKRESVALAELGEFARASLETAIHGSLR</sequence>
<dbReference type="Pfam" id="PF12512">
    <property type="entry name" value="DUF3717"/>
    <property type="match status" value="1"/>
</dbReference>
<dbReference type="EMBL" id="CABPSN010000012">
    <property type="protein sequence ID" value="VVE56987.1"/>
    <property type="molecule type" value="Genomic_DNA"/>
</dbReference>
<keyword evidence="2" id="KW-1185">Reference proteome</keyword>
<protein>
    <recommendedName>
        <fullName evidence="3">DUF3717 domain-containing protein</fullName>
    </recommendedName>
</protein>
<proteinExistence type="predicted"/>
<dbReference type="InterPro" id="IPR022191">
    <property type="entry name" value="DUF3717"/>
</dbReference>
<reference evidence="1 2" key="1">
    <citation type="submission" date="2019-08" db="EMBL/GenBank/DDBJ databases">
        <authorList>
            <person name="Peeters C."/>
        </authorList>
    </citation>
    <scope>NUCLEOTIDE SEQUENCE [LARGE SCALE GENOMIC DNA]</scope>
    <source>
        <strain evidence="1 2">LMG 31011</strain>
    </source>
</reference>
<dbReference type="AlphaFoldDB" id="A0A5E4Z8G9"/>
<evidence type="ECO:0000313" key="1">
    <source>
        <dbReference type="EMBL" id="VVE56987.1"/>
    </source>
</evidence>
<evidence type="ECO:0008006" key="3">
    <source>
        <dbReference type="Google" id="ProtNLM"/>
    </source>
</evidence>
<accession>A0A5E4Z8G9</accession>
<dbReference type="RefSeq" id="WP_246179787.1">
    <property type="nucleotide sequence ID" value="NZ_CABPSN010000012.1"/>
</dbReference>
<dbReference type="Proteomes" id="UP000366819">
    <property type="component" value="Unassembled WGS sequence"/>
</dbReference>
<gene>
    <name evidence="1" type="ORF">PAQ31011_05167</name>
</gene>
<organism evidence="1 2">
    <name type="scientific">Pandoraea aquatica</name>
    <dbReference type="NCBI Taxonomy" id="2508290"/>
    <lineage>
        <taxon>Bacteria</taxon>
        <taxon>Pseudomonadati</taxon>
        <taxon>Pseudomonadota</taxon>
        <taxon>Betaproteobacteria</taxon>
        <taxon>Burkholderiales</taxon>
        <taxon>Burkholderiaceae</taxon>
        <taxon>Pandoraea</taxon>
    </lineage>
</organism>
<evidence type="ECO:0000313" key="2">
    <source>
        <dbReference type="Proteomes" id="UP000366819"/>
    </source>
</evidence>